<evidence type="ECO:0000313" key="3">
    <source>
        <dbReference type="EMBL" id="CUU66858.1"/>
    </source>
</evidence>
<dbReference type="AlphaFoldDB" id="A0A0X2NPZ3"/>
<feature type="transmembrane region" description="Helical" evidence="2">
    <location>
        <begin position="21"/>
        <end position="42"/>
    </location>
</feature>
<evidence type="ECO:0000256" key="2">
    <source>
        <dbReference type="SAM" id="Phobius"/>
    </source>
</evidence>
<gene>
    <name evidence="3" type="ORF">CVAR292_02205</name>
</gene>
<sequence length="240" mass="24830">MSQPSNQYNRPLPPEIYRRRRIAAGVGLLVLVLVLVLIVRAITGGGGDSSETAADSSTSSASAAPSESATGSADASSSASTSETSGSSGPSSEESEGADPSESRTAEPTGTCNVDDLRLEVRSGAPTYAGGQLPDFIMSVTNNSEADCTVDLEANPMSFEVFNLASYERIWGDTDCNEPTATEDIDLAAGESRNFALNGWSRTTSAPDQCADRADAGTGAFLLYGHLGDKVSEPATFNLA</sequence>
<dbReference type="RefSeq" id="WP_014009048.1">
    <property type="nucleotide sequence ID" value="NZ_CAURZS010000008.1"/>
</dbReference>
<evidence type="ECO:0000256" key="1">
    <source>
        <dbReference type="SAM" id="MobiDB-lite"/>
    </source>
</evidence>
<organism evidence="3 4">
    <name type="scientific">Corynebacterium variabile</name>
    <dbReference type="NCBI Taxonomy" id="1727"/>
    <lineage>
        <taxon>Bacteria</taxon>
        <taxon>Bacillati</taxon>
        <taxon>Actinomycetota</taxon>
        <taxon>Actinomycetes</taxon>
        <taxon>Mycobacteriales</taxon>
        <taxon>Corynebacteriaceae</taxon>
        <taxon>Corynebacterium</taxon>
    </lineage>
</organism>
<protein>
    <submittedName>
        <fullName evidence="3">Uncharacterized protein</fullName>
    </submittedName>
</protein>
<feature type="region of interest" description="Disordered" evidence="1">
    <location>
        <begin position="45"/>
        <end position="116"/>
    </location>
</feature>
<keyword evidence="4" id="KW-1185">Reference proteome</keyword>
<proteinExistence type="predicted"/>
<feature type="compositionally biased region" description="Low complexity" evidence="1">
    <location>
        <begin position="49"/>
        <end position="92"/>
    </location>
</feature>
<keyword evidence="2" id="KW-0472">Membrane</keyword>
<dbReference type="OMA" id="PPEIYWR"/>
<accession>A0A0X2NPZ3</accession>
<reference evidence="4" key="1">
    <citation type="submission" date="2015-11" db="EMBL/GenBank/DDBJ databases">
        <authorList>
            <person name="Dugat-Bony E."/>
        </authorList>
    </citation>
    <scope>NUCLEOTIDE SEQUENCE [LARGE SCALE GENOMIC DNA]</scope>
    <source>
        <strain evidence="4">Mu292</strain>
    </source>
</reference>
<dbReference type="Proteomes" id="UP000182498">
    <property type="component" value="Unassembled WGS sequence"/>
</dbReference>
<keyword evidence="2" id="KW-1133">Transmembrane helix</keyword>
<dbReference type="EMBL" id="FAUH01000015">
    <property type="protein sequence ID" value="CUU66858.1"/>
    <property type="molecule type" value="Genomic_DNA"/>
</dbReference>
<evidence type="ECO:0000313" key="4">
    <source>
        <dbReference type="Proteomes" id="UP000182498"/>
    </source>
</evidence>
<name>A0A0X2NPZ3_9CORY</name>
<keyword evidence="2" id="KW-0812">Transmembrane</keyword>